<dbReference type="EMBL" id="JAUEPS010000008">
    <property type="protein sequence ID" value="KAK0462990.1"/>
    <property type="molecule type" value="Genomic_DNA"/>
</dbReference>
<dbReference type="Proteomes" id="UP001175211">
    <property type="component" value="Unassembled WGS sequence"/>
</dbReference>
<evidence type="ECO:0000313" key="2">
    <source>
        <dbReference type="Proteomes" id="UP001175211"/>
    </source>
</evidence>
<accession>A0AA39TYC1</accession>
<dbReference type="SUPFAM" id="SSF56112">
    <property type="entry name" value="Protein kinase-like (PK-like)"/>
    <property type="match status" value="1"/>
</dbReference>
<protein>
    <submittedName>
        <fullName evidence="1">Uncharacterized protein</fullName>
    </submittedName>
</protein>
<gene>
    <name evidence="1" type="ORF">EV420DRAFT_1148175</name>
</gene>
<comment type="caution">
    <text evidence="1">The sequence shown here is derived from an EMBL/GenBank/DDBJ whole genome shotgun (WGS) entry which is preliminary data.</text>
</comment>
<dbReference type="GeneID" id="85349624"/>
<keyword evidence="2" id="KW-1185">Reference proteome</keyword>
<dbReference type="RefSeq" id="XP_060334456.1">
    <property type="nucleotide sequence ID" value="XM_060466076.1"/>
</dbReference>
<dbReference type="InterPro" id="IPR011009">
    <property type="entry name" value="Kinase-like_dom_sf"/>
</dbReference>
<proteinExistence type="predicted"/>
<evidence type="ECO:0000313" key="1">
    <source>
        <dbReference type="EMBL" id="KAK0462990.1"/>
    </source>
</evidence>
<dbReference type="AlphaFoldDB" id="A0AA39TYC1"/>
<organism evidence="1 2">
    <name type="scientific">Armillaria tabescens</name>
    <name type="common">Ringless honey mushroom</name>
    <name type="synonym">Agaricus tabescens</name>
    <dbReference type="NCBI Taxonomy" id="1929756"/>
    <lineage>
        <taxon>Eukaryota</taxon>
        <taxon>Fungi</taxon>
        <taxon>Dikarya</taxon>
        <taxon>Basidiomycota</taxon>
        <taxon>Agaricomycotina</taxon>
        <taxon>Agaricomycetes</taxon>
        <taxon>Agaricomycetidae</taxon>
        <taxon>Agaricales</taxon>
        <taxon>Marasmiineae</taxon>
        <taxon>Physalacriaceae</taxon>
        <taxon>Desarmillaria</taxon>
    </lineage>
</organism>
<reference evidence="1" key="1">
    <citation type="submission" date="2023-06" db="EMBL/GenBank/DDBJ databases">
        <authorList>
            <consortium name="Lawrence Berkeley National Laboratory"/>
            <person name="Ahrendt S."/>
            <person name="Sahu N."/>
            <person name="Indic B."/>
            <person name="Wong-Bajracharya J."/>
            <person name="Merenyi Z."/>
            <person name="Ke H.-M."/>
            <person name="Monk M."/>
            <person name="Kocsube S."/>
            <person name="Drula E."/>
            <person name="Lipzen A."/>
            <person name="Balint B."/>
            <person name="Henrissat B."/>
            <person name="Andreopoulos B."/>
            <person name="Martin F.M."/>
            <person name="Harder C.B."/>
            <person name="Rigling D."/>
            <person name="Ford K.L."/>
            <person name="Foster G.D."/>
            <person name="Pangilinan J."/>
            <person name="Papanicolaou A."/>
            <person name="Barry K."/>
            <person name="LaButti K."/>
            <person name="Viragh M."/>
            <person name="Koriabine M."/>
            <person name="Yan M."/>
            <person name="Riley R."/>
            <person name="Champramary S."/>
            <person name="Plett K.L."/>
            <person name="Tsai I.J."/>
            <person name="Slot J."/>
            <person name="Sipos G."/>
            <person name="Plett J."/>
            <person name="Nagy L.G."/>
            <person name="Grigoriev I.V."/>
        </authorList>
    </citation>
    <scope>NUCLEOTIDE SEQUENCE</scope>
    <source>
        <strain evidence="1">CCBAS 213</strain>
    </source>
</reference>
<name>A0AA39TYC1_ARMTA</name>
<sequence>MTMLTVTMPPSIATTAGSAVELTFTSTSSSILDFRVDVHSLVYNSSHSKVYRANAAGANIVLKISTNQQSFEDLTREADAYQDLLAPAQGSFIPRFLGYYKNDCQGCLILEDCGNPAAYLYFLELSREERKFFTSS</sequence>